<feature type="non-terminal residue" evidence="4">
    <location>
        <position position="135"/>
    </location>
</feature>
<dbReference type="Pfam" id="PF05301">
    <property type="entry name" value="Acetyltransf_16"/>
    <property type="match status" value="1"/>
</dbReference>
<dbReference type="AlphaFoldDB" id="A0A3M7P2N0"/>
<accession>A0A3M7P2N0</accession>
<evidence type="ECO:0000259" key="3">
    <source>
        <dbReference type="PROSITE" id="PS51730"/>
    </source>
</evidence>
<dbReference type="GO" id="GO:0019799">
    <property type="term" value="F:tubulin N-acetyltransferase activity"/>
    <property type="evidence" value="ECO:0007669"/>
    <property type="project" value="UniProtKB-EC"/>
</dbReference>
<sequence>MKQKVAHVIDRMGEASSRAQGLREVITSCRKLNLNDQHRIYLMKDPVANNGKGSVVGFLKVGEKNLFLHDHQGQTHEIMSLCVLDFYVYDNQQRRGYGLKLFNKMLEMERVLVQHLAVDSPSDKSMRFLKKHYDL</sequence>
<comment type="caution">
    <text evidence="4">The sequence shown here is derived from an EMBL/GenBank/DDBJ whole genome shotgun (WGS) entry which is preliminary data.</text>
</comment>
<dbReference type="OrthoDB" id="447510at2759"/>
<evidence type="ECO:0000256" key="1">
    <source>
        <dbReference type="ARBA" id="ARBA00022679"/>
    </source>
</evidence>
<feature type="domain" description="N-acetyltransferase" evidence="3">
    <location>
        <begin position="1"/>
        <end position="135"/>
    </location>
</feature>
<keyword evidence="2 4" id="KW-0012">Acyltransferase</keyword>
<name>A0A3M7P2N0_BRAPC</name>
<evidence type="ECO:0000313" key="4">
    <source>
        <dbReference type="EMBL" id="RMZ93027.1"/>
    </source>
</evidence>
<dbReference type="Proteomes" id="UP000276133">
    <property type="component" value="Unassembled WGS sequence"/>
</dbReference>
<dbReference type="InterPro" id="IPR007965">
    <property type="entry name" value="GNAT_ATAT"/>
</dbReference>
<evidence type="ECO:0000256" key="2">
    <source>
        <dbReference type="ARBA" id="ARBA00023315"/>
    </source>
</evidence>
<dbReference type="PROSITE" id="PS51730">
    <property type="entry name" value="GNAT_ATAT"/>
    <property type="match status" value="1"/>
</dbReference>
<proteinExistence type="predicted"/>
<dbReference type="EMBL" id="REGN01014121">
    <property type="protein sequence ID" value="RMZ93027.1"/>
    <property type="molecule type" value="Genomic_DNA"/>
</dbReference>
<dbReference type="SUPFAM" id="SSF55729">
    <property type="entry name" value="Acyl-CoA N-acyltransferases (Nat)"/>
    <property type="match status" value="1"/>
</dbReference>
<gene>
    <name evidence="4" type="ORF">BpHYR1_031675</name>
</gene>
<protein>
    <submittedName>
        <fullName evidence="4">Alpha-tubulin N-acetyltransferase 1-like</fullName>
        <ecNumber evidence="4">2.3.1.108</ecNumber>
    </submittedName>
</protein>
<dbReference type="EC" id="2.3.1.108" evidence="4"/>
<dbReference type="Gene3D" id="3.40.630.30">
    <property type="match status" value="1"/>
</dbReference>
<dbReference type="InterPro" id="IPR038746">
    <property type="entry name" value="Atat"/>
</dbReference>
<dbReference type="InterPro" id="IPR016181">
    <property type="entry name" value="Acyl_CoA_acyltransferase"/>
</dbReference>
<dbReference type="PANTHER" id="PTHR12327:SF0">
    <property type="entry name" value="ALPHA-TUBULIN N-ACETYLTRANSFERASE 1"/>
    <property type="match status" value="1"/>
</dbReference>
<dbReference type="GO" id="GO:0005874">
    <property type="term" value="C:microtubule"/>
    <property type="evidence" value="ECO:0007669"/>
    <property type="project" value="InterPro"/>
</dbReference>
<organism evidence="4 5">
    <name type="scientific">Brachionus plicatilis</name>
    <name type="common">Marine rotifer</name>
    <name type="synonym">Brachionus muelleri</name>
    <dbReference type="NCBI Taxonomy" id="10195"/>
    <lineage>
        <taxon>Eukaryota</taxon>
        <taxon>Metazoa</taxon>
        <taxon>Spiralia</taxon>
        <taxon>Gnathifera</taxon>
        <taxon>Rotifera</taxon>
        <taxon>Eurotatoria</taxon>
        <taxon>Monogononta</taxon>
        <taxon>Pseudotrocha</taxon>
        <taxon>Ploima</taxon>
        <taxon>Brachionidae</taxon>
        <taxon>Brachionus</taxon>
    </lineage>
</organism>
<dbReference type="PANTHER" id="PTHR12327">
    <property type="entry name" value="ALPHA-TUBULIN N-ACETYLTRANSFERASE 1"/>
    <property type="match status" value="1"/>
</dbReference>
<keyword evidence="1 4" id="KW-0808">Transferase</keyword>
<keyword evidence="5" id="KW-1185">Reference proteome</keyword>
<evidence type="ECO:0000313" key="5">
    <source>
        <dbReference type="Proteomes" id="UP000276133"/>
    </source>
</evidence>
<dbReference type="STRING" id="10195.A0A3M7P2N0"/>
<reference evidence="4 5" key="1">
    <citation type="journal article" date="2018" name="Sci. Rep.">
        <title>Genomic signatures of local adaptation to the degree of environmental predictability in rotifers.</title>
        <authorList>
            <person name="Franch-Gras L."/>
            <person name="Hahn C."/>
            <person name="Garcia-Roger E.M."/>
            <person name="Carmona M.J."/>
            <person name="Serra M."/>
            <person name="Gomez A."/>
        </authorList>
    </citation>
    <scope>NUCLEOTIDE SEQUENCE [LARGE SCALE GENOMIC DNA]</scope>
    <source>
        <strain evidence="4">HYR1</strain>
    </source>
</reference>